<gene>
    <name evidence="4" type="ORF">RSO01_10620</name>
</gene>
<proteinExistence type="inferred from homology"/>
<dbReference type="SUPFAM" id="SSF53822">
    <property type="entry name" value="Periplasmic binding protein-like I"/>
    <property type="match status" value="1"/>
</dbReference>
<feature type="domain" description="Leucine-binding protein" evidence="3">
    <location>
        <begin position="38"/>
        <end position="386"/>
    </location>
</feature>
<dbReference type="CDD" id="cd06343">
    <property type="entry name" value="PBP1_ABC_ligand_binding-like"/>
    <property type="match status" value="1"/>
</dbReference>
<dbReference type="InterPro" id="IPR028082">
    <property type="entry name" value="Peripla_BP_I"/>
</dbReference>
<dbReference type="Pfam" id="PF13458">
    <property type="entry name" value="Peripla_BP_6"/>
    <property type="match status" value="1"/>
</dbReference>
<organism evidence="4 5">
    <name type="scientific">Reyranella soli</name>
    <dbReference type="NCBI Taxonomy" id="1230389"/>
    <lineage>
        <taxon>Bacteria</taxon>
        <taxon>Pseudomonadati</taxon>
        <taxon>Pseudomonadota</taxon>
        <taxon>Alphaproteobacteria</taxon>
        <taxon>Hyphomicrobiales</taxon>
        <taxon>Reyranellaceae</taxon>
        <taxon>Reyranella</taxon>
    </lineage>
</organism>
<keyword evidence="2" id="KW-0732">Signal</keyword>
<dbReference type="OrthoDB" id="9770729at2"/>
<dbReference type="RefSeq" id="WP_147146949.1">
    <property type="nucleotide sequence ID" value="NZ_BKAJ01000018.1"/>
</dbReference>
<keyword evidence="5" id="KW-1185">Reference proteome</keyword>
<comment type="caution">
    <text evidence="4">The sequence shown here is derived from an EMBL/GenBank/DDBJ whole genome shotgun (WGS) entry which is preliminary data.</text>
</comment>
<accession>A0A512N4J0</accession>
<evidence type="ECO:0000259" key="3">
    <source>
        <dbReference type="Pfam" id="PF13458"/>
    </source>
</evidence>
<evidence type="ECO:0000313" key="5">
    <source>
        <dbReference type="Proteomes" id="UP000321058"/>
    </source>
</evidence>
<evidence type="ECO:0000256" key="2">
    <source>
        <dbReference type="ARBA" id="ARBA00022729"/>
    </source>
</evidence>
<comment type="similarity">
    <text evidence="1">Belongs to the leucine-binding protein family.</text>
</comment>
<dbReference type="EMBL" id="BKAJ01000018">
    <property type="protein sequence ID" value="GEP53896.1"/>
    <property type="molecule type" value="Genomic_DNA"/>
</dbReference>
<dbReference type="AlphaFoldDB" id="A0A512N4J0"/>
<evidence type="ECO:0000313" key="4">
    <source>
        <dbReference type="EMBL" id="GEP53896.1"/>
    </source>
</evidence>
<reference evidence="4 5" key="1">
    <citation type="submission" date="2019-07" db="EMBL/GenBank/DDBJ databases">
        <title>Whole genome shotgun sequence of Reyranella soli NBRC 108950.</title>
        <authorList>
            <person name="Hosoyama A."/>
            <person name="Uohara A."/>
            <person name="Ohji S."/>
            <person name="Ichikawa N."/>
        </authorList>
    </citation>
    <scope>NUCLEOTIDE SEQUENCE [LARGE SCALE GENOMIC DNA]</scope>
    <source>
        <strain evidence="4 5">NBRC 108950</strain>
    </source>
</reference>
<dbReference type="Proteomes" id="UP000321058">
    <property type="component" value="Unassembled WGS sequence"/>
</dbReference>
<protein>
    <submittedName>
        <fullName evidence="4">Branched-chain amino acid ABC transporter substrate-binding protein</fullName>
    </submittedName>
</protein>
<dbReference type="PANTHER" id="PTHR47235:SF1">
    <property type="entry name" value="BLR6548 PROTEIN"/>
    <property type="match status" value="1"/>
</dbReference>
<evidence type="ECO:0000256" key="1">
    <source>
        <dbReference type="ARBA" id="ARBA00010062"/>
    </source>
</evidence>
<name>A0A512N4J0_9HYPH</name>
<dbReference type="Gene3D" id="3.40.50.2300">
    <property type="match status" value="2"/>
</dbReference>
<dbReference type="PANTHER" id="PTHR47235">
    <property type="entry name" value="BLR6548 PROTEIN"/>
    <property type="match status" value="1"/>
</dbReference>
<dbReference type="InterPro" id="IPR028081">
    <property type="entry name" value="Leu-bd"/>
</dbReference>
<sequence length="406" mass="45149">MKTNRRNFLAGVSAATALSTSRVAFGQKKYDTGATDSEIKIGHTNPYSGPASSYSSIGKLHQAYFRMVNETGGINRRKVNFISYDDGYQPPKTVEMIRKLVEEDQVLACFNMTGTPCNSAIHKYMNQKKVPQLFIATGASKWGNPKDFPWTIGYQPDYHTEGVIYAKHILANVKDARIGVLYQNDDYGKDYFNGIKDGLAKEAGRLVKVVTYESTDPTVDSQIIELKNSGANVFYNVSISKFAAQAMRKAADLGWKPVQYMNNVAASVGTTMKPAGFDNVQGVLTAAWLKDPTDKQWDNEPDMKEWRAFMAKYIPDGNLADGSYIYAYGVAALLRKTLEKCGDVLTRENLMKQAASWHQLHLPGLLPGITVSTSPTDFYPVQAVQMSRFKGETWELFGDVMHNESS</sequence>